<reference evidence="1" key="1">
    <citation type="journal article" date="2015" name="Nature">
        <title>Complex archaea that bridge the gap between prokaryotes and eukaryotes.</title>
        <authorList>
            <person name="Spang A."/>
            <person name="Saw J.H."/>
            <person name="Jorgensen S.L."/>
            <person name="Zaremba-Niedzwiedzka K."/>
            <person name="Martijn J."/>
            <person name="Lind A.E."/>
            <person name="van Eijk R."/>
            <person name="Schleper C."/>
            <person name="Guy L."/>
            <person name="Ettema T.J."/>
        </authorList>
    </citation>
    <scope>NUCLEOTIDE SEQUENCE</scope>
</reference>
<comment type="caution">
    <text evidence="1">The sequence shown here is derived from an EMBL/GenBank/DDBJ whole genome shotgun (WGS) entry which is preliminary data.</text>
</comment>
<name>A0A0F9SCG9_9ZZZZ</name>
<sequence length="171" mass="19218">MKMIKLNHTLQSSNKKPMASAALGISLFLLLISLYFFQSSNVMLTSLKDEQQQHSVSSQPRAVAVKLTEQQQTELNAVNAAISDIDRPWQQLFKALEMAWLKDISLLSVEPNAKTKTVHLRAVTLPIEQMSAYITRLKQQKLFKSVSLISTEAVKIDGQDGTQFELIVTWS</sequence>
<evidence type="ECO:0000313" key="1">
    <source>
        <dbReference type="EMBL" id="KKN59982.1"/>
    </source>
</evidence>
<gene>
    <name evidence="1" type="ORF">LCGC14_0536660</name>
</gene>
<accession>A0A0F9SCG9</accession>
<proteinExistence type="predicted"/>
<dbReference type="EMBL" id="LAZR01000709">
    <property type="protein sequence ID" value="KKN59982.1"/>
    <property type="molecule type" value="Genomic_DNA"/>
</dbReference>
<organism evidence="1">
    <name type="scientific">marine sediment metagenome</name>
    <dbReference type="NCBI Taxonomy" id="412755"/>
    <lineage>
        <taxon>unclassified sequences</taxon>
        <taxon>metagenomes</taxon>
        <taxon>ecological metagenomes</taxon>
    </lineage>
</organism>
<dbReference type="InterPro" id="IPR007813">
    <property type="entry name" value="PilN"/>
</dbReference>
<dbReference type="Pfam" id="PF05137">
    <property type="entry name" value="PilN"/>
    <property type="match status" value="1"/>
</dbReference>
<dbReference type="AlphaFoldDB" id="A0A0F9SCG9"/>
<protein>
    <submittedName>
        <fullName evidence="1">Uncharacterized protein</fullName>
    </submittedName>
</protein>